<keyword evidence="7" id="KW-1185">Reference proteome</keyword>
<evidence type="ECO:0000256" key="2">
    <source>
        <dbReference type="ARBA" id="ARBA00023239"/>
    </source>
</evidence>
<evidence type="ECO:0000256" key="3">
    <source>
        <dbReference type="ARBA" id="ARBA00023709"/>
    </source>
</evidence>
<keyword evidence="2" id="KW-0456">Lyase</keyword>
<dbReference type="InterPro" id="IPR018376">
    <property type="entry name" value="Enoyl-CoA_hyd/isom_CS"/>
</dbReference>
<dbReference type="Pfam" id="PF00378">
    <property type="entry name" value="ECH_1"/>
    <property type="match status" value="1"/>
</dbReference>
<dbReference type="Gene3D" id="3.90.226.10">
    <property type="entry name" value="2-enoyl-CoA Hydratase, Chain A, domain 1"/>
    <property type="match status" value="1"/>
</dbReference>
<dbReference type="PANTHER" id="PTHR11941:SF54">
    <property type="entry name" value="ENOYL-COA HYDRATASE, MITOCHONDRIAL"/>
    <property type="match status" value="1"/>
</dbReference>
<evidence type="ECO:0000313" key="6">
    <source>
        <dbReference type="EMBL" id="QBR90823.1"/>
    </source>
</evidence>
<proteinExistence type="inferred from homology"/>
<gene>
    <name evidence="6" type="ORF">E4K62_18060</name>
</gene>
<dbReference type="Proteomes" id="UP000295748">
    <property type="component" value="Chromosome"/>
</dbReference>
<evidence type="ECO:0000256" key="1">
    <source>
        <dbReference type="ARBA" id="ARBA00005254"/>
    </source>
</evidence>
<evidence type="ECO:0000256" key="4">
    <source>
        <dbReference type="ARBA" id="ARBA00023717"/>
    </source>
</evidence>
<dbReference type="InterPro" id="IPR001753">
    <property type="entry name" value="Enoyl-CoA_hydra/iso"/>
</dbReference>
<dbReference type="Gene3D" id="1.10.12.10">
    <property type="entry name" value="Lyase 2-enoyl-coa Hydratase, Chain A, domain 2"/>
    <property type="match status" value="1"/>
</dbReference>
<comment type="similarity">
    <text evidence="1 5">Belongs to the enoyl-CoA hydratase/isomerase family.</text>
</comment>
<dbReference type="InterPro" id="IPR014748">
    <property type="entry name" value="Enoyl-CoA_hydra_C"/>
</dbReference>
<dbReference type="CDD" id="cd06558">
    <property type="entry name" value="crotonase-like"/>
    <property type="match status" value="1"/>
</dbReference>
<dbReference type="PANTHER" id="PTHR11941">
    <property type="entry name" value="ENOYL-COA HYDRATASE-RELATED"/>
    <property type="match status" value="1"/>
</dbReference>
<reference evidence="6 7" key="1">
    <citation type="submission" date="2019-03" db="EMBL/GenBank/DDBJ databases">
        <authorList>
            <person name="Dong K."/>
        </authorList>
    </citation>
    <scope>NUCLEOTIDE SEQUENCE [LARGE SCALE GENOMIC DNA]</scope>
    <source>
        <strain evidence="7">dk512</strain>
    </source>
</reference>
<evidence type="ECO:0000256" key="5">
    <source>
        <dbReference type="RuleBase" id="RU003707"/>
    </source>
</evidence>
<organism evidence="6 7">
    <name type="scientific">Microbacterium wangchenii</name>
    <dbReference type="NCBI Taxonomy" id="2541726"/>
    <lineage>
        <taxon>Bacteria</taxon>
        <taxon>Bacillati</taxon>
        <taxon>Actinomycetota</taxon>
        <taxon>Actinomycetes</taxon>
        <taxon>Micrococcales</taxon>
        <taxon>Microbacteriaceae</taxon>
        <taxon>Microbacterium</taxon>
    </lineage>
</organism>
<dbReference type="EMBL" id="CP038266">
    <property type="protein sequence ID" value="QBR90823.1"/>
    <property type="molecule type" value="Genomic_DNA"/>
</dbReference>
<comment type="catalytic activity">
    <reaction evidence="4">
        <text>a 4-saturated-(3S)-3-hydroxyacyl-CoA = a (3E)-enoyl-CoA + H2O</text>
        <dbReference type="Rhea" id="RHEA:20724"/>
        <dbReference type="ChEBI" id="CHEBI:15377"/>
        <dbReference type="ChEBI" id="CHEBI:58521"/>
        <dbReference type="ChEBI" id="CHEBI:137480"/>
        <dbReference type="EC" id="4.2.1.17"/>
    </reaction>
</comment>
<evidence type="ECO:0000313" key="7">
    <source>
        <dbReference type="Proteomes" id="UP000295748"/>
    </source>
</evidence>
<protein>
    <submittedName>
        <fullName evidence="6">Enoyl-CoA hydratase/isomerase family protein</fullName>
    </submittedName>
</protein>
<dbReference type="InterPro" id="IPR029045">
    <property type="entry name" value="ClpP/crotonase-like_dom_sf"/>
</dbReference>
<accession>A0ABX5T0E7</accession>
<dbReference type="PROSITE" id="PS00166">
    <property type="entry name" value="ENOYL_COA_HYDRATASE"/>
    <property type="match status" value="1"/>
</dbReference>
<dbReference type="SUPFAM" id="SSF52096">
    <property type="entry name" value="ClpP/crotonase"/>
    <property type="match status" value="1"/>
</dbReference>
<name>A0ABX5T0E7_9MICO</name>
<comment type="catalytic activity">
    <reaction evidence="3">
        <text>a (3S)-3-hydroxyacyl-CoA = a (2E)-enoyl-CoA + H2O</text>
        <dbReference type="Rhea" id="RHEA:16105"/>
        <dbReference type="ChEBI" id="CHEBI:15377"/>
        <dbReference type="ChEBI" id="CHEBI:57318"/>
        <dbReference type="ChEBI" id="CHEBI:58856"/>
        <dbReference type="EC" id="4.2.1.17"/>
    </reaction>
</comment>
<sequence>METHGGVAVLTIDRPSVRNALNEAALDEIVRCAVRVEEDPAIKALILTGAGSQAFSSGRDLKERAARDAGAVSARPPMRDFRRNAFEAIWECRKPTIAAINGDAVGGGFEVALACDLRVSVSHARFALPEAKRGLGAVFGSTILARSVPSSVYFEWVYLGDFVAATELQRWGLLNRVVEHDALGAALEMANEIATRAPLSIARFKATLVRGRELPVAAALRADFHPDPYTSEDRVEGVAAFAEKRAPRWTGR</sequence>